<evidence type="ECO:0000259" key="4">
    <source>
        <dbReference type="Pfam" id="PF02872"/>
    </source>
</evidence>
<dbReference type="GO" id="GO:0016787">
    <property type="term" value="F:hydrolase activity"/>
    <property type="evidence" value="ECO:0007669"/>
    <property type="project" value="UniProtKB-KW"/>
</dbReference>
<dbReference type="SUPFAM" id="SSF56300">
    <property type="entry name" value="Metallo-dependent phosphatases"/>
    <property type="match status" value="1"/>
</dbReference>
<dbReference type="InterPro" id="IPR004843">
    <property type="entry name" value="Calcineurin-like_PHP"/>
</dbReference>
<evidence type="ECO:0000313" key="5">
    <source>
        <dbReference type="EMBL" id="KRL63552.1"/>
    </source>
</evidence>
<dbReference type="EMBL" id="AZFB01000003">
    <property type="protein sequence ID" value="KRL63552.1"/>
    <property type="molecule type" value="Genomic_DNA"/>
</dbReference>
<feature type="domain" description="5'-Nucleotidase C-terminal" evidence="4">
    <location>
        <begin position="328"/>
        <end position="484"/>
    </location>
</feature>
<gene>
    <name evidence="5" type="ORF">FC23_GL000795</name>
</gene>
<dbReference type="GO" id="GO:0009166">
    <property type="term" value="P:nucleotide catabolic process"/>
    <property type="evidence" value="ECO:0007669"/>
    <property type="project" value="InterPro"/>
</dbReference>
<dbReference type="Gene3D" id="3.90.780.10">
    <property type="entry name" value="5'-Nucleotidase, C-terminal domain"/>
    <property type="match status" value="1"/>
</dbReference>
<accession>A0A0R1S3B0</accession>
<organism evidence="5 6">
    <name type="scientific">Lactobacillus psittaci DSM 15354</name>
    <dbReference type="NCBI Taxonomy" id="1122152"/>
    <lineage>
        <taxon>Bacteria</taxon>
        <taxon>Bacillati</taxon>
        <taxon>Bacillota</taxon>
        <taxon>Bacilli</taxon>
        <taxon>Lactobacillales</taxon>
        <taxon>Lactobacillaceae</taxon>
        <taxon>Lactobacillus</taxon>
    </lineage>
</organism>
<keyword evidence="6" id="KW-1185">Reference proteome</keyword>
<dbReference type="GO" id="GO:0000166">
    <property type="term" value="F:nucleotide binding"/>
    <property type="evidence" value="ECO:0007669"/>
    <property type="project" value="UniProtKB-KW"/>
</dbReference>
<comment type="caution">
    <text evidence="5">The sequence shown here is derived from an EMBL/GenBank/DDBJ whole genome shotgun (WGS) entry which is preliminary data.</text>
</comment>
<dbReference type="RefSeq" id="WP_027825531.1">
    <property type="nucleotide sequence ID" value="NZ_AZFB01000003.1"/>
</dbReference>
<evidence type="ECO:0000313" key="6">
    <source>
        <dbReference type="Proteomes" id="UP000051931"/>
    </source>
</evidence>
<dbReference type="GO" id="GO:0030288">
    <property type="term" value="C:outer membrane-bounded periplasmic space"/>
    <property type="evidence" value="ECO:0007669"/>
    <property type="project" value="TreeGrafter"/>
</dbReference>
<dbReference type="PRINTS" id="PR01607">
    <property type="entry name" value="APYRASEFAMLY"/>
</dbReference>
<dbReference type="PANTHER" id="PTHR11575:SF6">
    <property type="entry name" value="2',3'-CYCLIC-NUCLEOTIDE 2'-PHOSPHODIESTERASE_3'-NUCLEOTIDASE"/>
    <property type="match status" value="1"/>
</dbReference>
<dbReference type="Proteomes" id="UP000051931">
    <property type="component" value="Unassembled WGS sequence"/>
</dbReference>
<dbReference type="InterPro" id="IPR029052">
    <property type="entry name" value="Metallo-depent_PP-like"/>
</dbReference>
<dbReference type="Pfam" id="PF02872">
    <property type="entry name" value="5_nucleotid_C"/>
    <property type="match status" value="1"/>
</dbReference>
<keyword evidence="1" id="KW-0732">Signal</keyword>
<dbReference type="STRING" id="1122152.GCA_000425905_00232"/>
<dbReference type="Gene3D" id="3.60.21.10">
    <property type="match status" value="1"/>
</dbReference>
<evidence type="ECO:0000256" key="2">
    <source>
        <dbReference type="RuleBase" id="RU362119"/>
    </source>
</evidence>
<sequence>MKLVFLHTSDTHGFMLPTDYQDKGDYSAPISLSRVSTVIKAKRKEWGNERVIVTDAGDCLQGSPLASYCHAGQDFSRLDSFTACYNEIGYDGRCLGNHDFNFGLDYLKHYIAGNKADFVNDNILDESTEKPAFGQEFKIVEREGVKVGLLGITTQYVPHWEPQEHIKGLKFVSAFDQIKKLAPKLKKQVDLLAVMYHGGFESDLETGEPTEPHTGENEGYKILKEIPEVDIFLTGHQHRRLNTIVDNKPIVQPGYRGECVAEIVMDLDKDGNQVKVKDIKTALIDTADYEPDQAIIDHIKEVDEGTQKWLDQPIANLSEPAPINNAFEGRIKGAPFINLLQQMQIYFTGADISATAVMSEKARGFTSKTVTLRQVILNYPYANQLCKVKLTGKDLKEILEHTATFLEKDAEGNLHFIDRYIKPKPQLYHFDVFYPLHYEVDVSKPHGHRVVKLELNGKPIEDDKIYHLAVNNYRAMGGGFYPAYSMDKIEMMLDKDYVQMFTEYLSSGTVKVDTKPNYKFY</sequence>
<dbReference type="Pfam" id="PF00149">
    <property type="entry name" value="Metallophos"/>
    <property type="match status" value="1"/>
</dbReference>
<dbReference type="PANTHER" id="PTHR11575">
    <property type="entry name" value="5'-NUCLEOTIDASE-RELATED"/>
    <property type="match status" value="1"/>
</dbReference>
<dbReference type="AlphaFoldDB" id="A0A0R1S3B0"/>
<feature type="domain" description="Calcineurin-like phosphoesterase" evidence="3">
    <location>
        <begin position="4"/>
        <end position="239"/>
    </location>
</feature>
<name>A0A0R1S3B0_9LACO</name>
<dbReference type="OrthoDB" id="9801679at2"/>
<dbReference type="PATRIC" id="fig|1122152.4.peg.809"/>
<reference evidence="5 6" key="1">
    <citation type="journal article" date="2015" name="Genome Announc.">
        <title>Expanding the biotechnology potential of lactobacilli through comparative genomics of 213 strains and associated genera.</title>
        <authorList>
            <person name="Sun Z."/>
            <person name="Harris H.M."/>
            <person name="McCann A."/>
            <person name="Guo C."/>
            <person name="Argimon S."/>
            <person name="Zhang W."/>
            <person name="Yang X."/>
            <person name="Jeffery I.B."/>
            <person name="Cooney J.C."/>
            <person name="Kagawa T.F."/>
            <person name="Liu W."/>
            <person name="Song Y."/>
            <person name="Salvetti E."/>
            <person name="Wrobel A."/>
            <person name="Rasinkangas P."/>
            <person name="Parkhill J."/>
            <person name="Rea M.C."/>
            <person name="O'Sullivan O."/>
            <person name="Ritari J."/>
            <person name="Douillard F.P."/>
            <person name="Paul Ross R."/>
            <person name="Yang R."/>
            <person name="Briner A.E."/>
            <person name="Felis G.E."/>
            <person name="de Vos W.M."/>
            <person name="Barrangou R."/>
            <person name="Klaenhammer T.R."/>
            <person name="Caufield P.W."/>
            <person name="Cui Y."/>
            <person name="Zhang H."/>
            <person name="O'Toole P.W."/>
        </authorList>
    </citation>
    <scope>NUCLEOTIDE SEQUENCE [LARGE SCALE GENOMIC DNA]</scope>
    <source>
        <strain evidence="5 6">DSM 15354</strain>
    </source>
</reference>
<protein>
    <submittedName>
        <fullName evidence="5">5-nucleotidase</fullName>
    </submittedName>
</protein>
<proteinExistence type="inferred from homology"/>
<dbReference type="SUPFAM" id="SSF55816">
    <property type="entry name" value="5'-nucleotidase (syn. UDP-sugar hydrolase), C-terminal domain"/>
    <property type="match status" value="1"/>
</dbReference>
<dbReference type="InterPro" id="IPR008334">
    <property type="entry name" value="5'-Nucleotdase_C"/>
</dbReference>
<keyword evidence="2" id="KW-0378">Hydrolase</keyword>
<comment type="similarity">
    <text evidence="2">Belongs to the 5'-nucleotidase family.</text>
</comment>
<evidence type="ECO:0000256" key="1">
    <source>
        <dbReference type="ARBA" id="ARBA00022729"/>
    </source>
</evidence>
<keyword evidence="2" id="KW-0547">Nucleotide-binding</keyword>
<dbReference type="eggNOG" id="COG0737">
    <property type="taxonomic scope" value="Bacteria"/>
</dbReference>
<dbReference type="InterPro" id="IPR006179">
    <property type="entry name" value="5_nucleotidase/apyrase"/>
</dbReference>
<dbReference type="InterPro" id="IPR036907">
    <property type="entry name" value="5'-Nucleotdase_C_sf"/>
</dbReference>
<evidence type="ECO:0000259" key="3">
    <source>
        <dbReference type="Pfam" id="PF00149"/>
    </source>
</evidence>